<organism evidence="1 2">
    <name type="scientific">Nitratireductor thuwali</name>
    <dbReference type="NCBI Taxonomy" id="2267699"/>
    <lineage>
        <taxon>Bacteria</taxon>
        <taxon>Pseudomonadati</taxon>
        <taxon>Pseudomonadota</taxon>
        <taxon>Alphaproteobacteria</taxon>
        <taxon>Hyphomicrobiales</taxon>
        <taxon>Phyllobacteriaceae</taxon>
        <taxon>Nitratireductor</taxon>
    </lineage>
</organism>
<proteinExistence type="predicted"/>
<dbReference type="EMBL" id="CP030941">
    <property type="protein sequence ID" value="UUP15736.1"/>
    <property type="molecule type" value="Genomic_DNA"/>
</dbReference>
<evidence type="ECO:0000313" key="1">
    <source>
        <dbReference type="EMBL" id="UUP15736.1"/>
    </source>
</evidence>
<reference evidence="1 2" key="1">
    <citation type="submission" date="2018-07" db="EMBL/GenBank/DDBJ databases">
        <title>Genome sequence of Nitratireductor thuwali#1536.</title>
        <authorList>
            <person name="Michoud G."/>
            <person name="Merlino G."/>
            <person name="Sefrji F.O."/>
            <person name="Daffonchio D."/>
        </authorList>
    </citation>
    <scope>NUCLEOTIDE SEQUENCE [LARGE SCALE GENOMIC DNA]</scope>
    <source>
        <strain evidence="2">Nit1536</strain>
    </source>
</reference>
<name>A0ABY5MEV9_9HYPH</name>
<dbReference type="RefSeq" id="WP_338528227.1">
    <property type="nucleotide sequence ID" value="NZ_CP030941.1"/>
</dbReference>
<gene>
    <name evidence="1" type="ORF">NTH_00174</name>
</gene>
<evidence type="ECO:0000313" key="2">
    <source>
        <dbReference type="Proteomes" id="UP001342418"/>
    </source>
</evidence>
<accession>A0ABY5MEV9</accession>
<sequence>MMTHRFAVGQLVRMNGGFGALPAAAETYRITATLPPARENSPQYRIRNETERYERMTTEDNLEEI</sequence>
<keyword evidence="2" id="KW-1185">Reference proteome</keyword>
<protein>
    <submittedName>
        <fullName evidence="1">Uncharacterized protein</fullName>
    </submittedName>
</protein>
<dbReference type="Proteomes" id="UP001342418">
    <property type="component" value="Chromosome"/>
</dbReference>